<dbReference type="InterPro" id="IPR029058">
    <property type="entry name" value="AB_hydrolase_fold"/>
</dbReference>
<reference evidence="2" key="1">
    <citation type="submission" date="2016-03" db="EMBL/GenBank/DDBJ databases">
        <title>Mechanisms controlling the formation of the plant cell surface in tip-growing cells are functionally conserved among land plants.</title>
        <authorList>
            <person name="Honkanen S."/>
            <person name="Jones V.A."/>
            <person name="Morieri G."/>
            <person name="Champion C."/>
            <person name="Hetherington A.J."/>
            <person name="Kelly S."/>
            <person name="Saint-Marcoux D."/>
            <person name="Proust H."/>
            <person name="Prescott H."/>
            <person name="Dolan L."/>
        </authorList>
    </citation>
    <scope>NUCLEOTIDE SEQUENCE [LARGE SCALE GENOMIC DNA]</scope>
    <source>
        <tissue evidence="2">Whole gametophyte</tissue>
    </source>
</reference>
<dbReference type="Gene3D" id="3.40.50.1820">
    <property type="entry name" value="alpha/beta hydrolase"/>
    <property type="match status" value="1"/>
</dbReference>
<dbReference type="PANTHER" id="PTHR23024:SF24">
    <property type="entry name" value="ALPHA_BETA HYDROLASE FOLD-3 DOMAIN-CONTAINING PROTEIN"/>
    <property type="match status" value="1"/>
</dbReference>
<dbReference type="InterPro" id="IPR050466">
    <property type="entry name" value="Carboxylest/Gibb_receptor"/>
</dbReference>
<dbReference type="GO" id="GO:0016787">
    <property type="term" value="F:hydrolase activity"/>
    <property type="evidence" value="ECO:0007669"/>
    <property type="project" value="InterPro"/>
</dbReference>
<accession>A0A176WPG5</accession>
<evidence type="ECO:0000313" key="2">
    <source>
        <dbReference type="EMBL" id="OAE34395.1"/>
    </source>
</evidence>
<protein>
    <recommendedName>
        <fullName evidence="1">Alpha/beta hydrolase fold-3 domain-containing protein</fullName>
    </recommendedName>
</protein>
<gene>
    <name evidence="2" type="ORF">AXG93_4875s1140</name>
</gene>
<evidence type="ECO:0000313" key="3">
    <source>
        <dbReference type="Proteomes" id="UP000077202"/>
    </source>
</evidence>
<dbReference type="PANTHER" id="PTHR23024">
    <property type="entry name" value="ARYLACETAMIDE DEACETYLASE"/>
    <property type="match status" value="1"/>
</dbReference>
<dbReference type="Proteomes" id="UP000077202">
    <property type="component" value="Unassembled WGS sequence"/>
</dbReference>
<dbReference type="Pfam" id="PF07859">
    <property type="entry name" value="Abhydrolase_3"/>
    <property type="match status" value="1"/>
</dbReference>
<name>A0A176WPG5_MARPO</name>
<proteinExistence type="predicted"/>
<sequence length="404" mass="44513">MGTCYEKRGRNGVRCVEKASRVQYWIPDARESKRSTPESWEQPPTGFGVRSRLSGTRGRRVVCGWAPEAMTSSLEPQSLAEVPVRTVPLKLKLISAAQGVLLSLFYKKDRVVNRTLINLLSKTEKASATPVDGVSSKDITIDEVTKQYVRIFAPAQQEPKKLPLIVYFHGGGFAANGPDIDFFCSLCRAVVRAANAVLVSVSYRHAPEFPYPTAYDDCFGALRWLQSDCQSGGLSSAVDPSQCFLLGDSAGGNIAHHMMIKAGQNNLGPLQIKGVILIMPFFGGAERTPFEIKTPNALIIPLWTMDWFWDAFLPLGSDRDHEACNVFGPNAEDISGLTLPPILVTIGSLDCLQDWQVRYVEKLKAMGKQVQVKYTNFAHGEYVFDEPSKKIAADAAQFMKSLTS</sequence>
<feature type="domain" description="Alpha/beta hydrolase fold-3" evidence="1">
    <location>
        <begin position="165"/>
        <end position="376"/>
    </location>
</feature>
<comment type="caution">
    <text evidence="2">The sequence shown here is derived from an EMBL/GenBank/DDBJ whole genome shotgun (WGS) entry which is preliminary data.</text>
</comment>
<dbReference type="InterPro" id="IPR013094">
    <property type="entry name" value="AB_hydrolase_3"/>
</dbReference>
<keyword evidence="3" id="KW-1185">Reference proteome</keyword>
<dbReference type="EMBL" id="LVLJ01000408">
    <property type="protein sequence ID" value="OAE34395.1"/>
    <property type="molecule type" value="Genomic_DNA"/>
</dbReference>
<evidence type="ECO:0000259" key="1">
    <source>
        <dbReference type="Pfam" id="PF07859"/>
    </source>
</evidence>
<organism evidence="2 3">
    <name type="scientific">Marchantia polymorpha subsp. ruderalis</name>
    <dbReference type="NCBI Taxonomy" id="1480154"/>
    <lineage>
        <taxon>Eukaryota</taxon>
        <taxon>Viridiplantae</taxon>
        <taxon>Streptophyta</taxon>
        <taxon>Embryophyta</taxon>
        <taxon>Marchantiophyta</taxon>
        <taxon>Marchantiopsida</taxon>
        <taxon>Marchantiidae</taxon>
        <taxon>Marchantiales</taxon>
        <taxon>Marchantiaceae</taxon>
        <taxon>Marchantia</taxon>
    </lineage>
</organism>
<dbReference type="AlphaFoldDB" id="A0A176WPG5"/>
<dbReference type="SUPFAM" id="SSF53474">
    <property type="entry name" value="alpha/beta-Hydrolases"/>
    <property type="match status" value="1"/>
</dbReference>